<proteinExistence type="predicted"/>
<dbReference type="PANTHER" id="PTHR43689:SF8">
    <property type="entry name" value="ALPHA_BETA-HYDROLASES SUPERFAMILY PROTEIN"/>
    <property type="match status" value="1"/>
</dbReference>
<organism evidence="2 3">
    <name type="scientific">Dokdonella soli</name>
    <dbReference type="NCBI Taxonomy" id="529810"/>
    <lineage>
        <taxon>Bacteria</taxon>
        <taxon>Pseudomonadati</taxon>
        <taxon>Pseudomonadota</taxon>
        <taxon>Gammaproteobacteria</taxon>
        <taxon>Lysobacterales</taxon>
        <taxon>Rhodanobacteraceae</taxon>
        <taxon>Dokdonella</taxon>
    </lineage>
</organism>
<dbReference type="Proteomes" id="UP001501523">
    <property type="component" value="Unassembled WGS sequence"/>
</dbReference>
<protein>
    <recommendedName>
        <fullName evidence="1">AB hydrolase-1 domain-containing protein</fullName>
    </recommendedName>
</protein>
<gene>
    <name evidence="2" type="ORF">GCM10009105_36210</name>
</gene>
<dbReference type="SUPFAM" id="SSF53474">
    <property type="entry name" value="alpha/beta-Hydrolases"/>
    <property type="match status" value="1"/>
</dbReference>
<sequence>MPQGVVCVHGAGGGGWEWGIWARVLGANGFDVLAPDLVAIDAGLAVTRFADYRAQVLAWCRGGGERPILIGASLGGLLALAAASDADPAALVLVNPLPPAGMDVQWPGAPHAPVIPWGRARSLAGTRRAMPDADDAARLYAFRRWRDESGVALDEACAGVAIVPPHCPMLVLASERDADIPAAASRTLAARLGADFEMIAQASHVGPLLGRDAARVAERCTDWLLARLAPRGAV</sequence>
<dbReference type="Pfam" id="PF12697">
    <property type="entry name" value="Abhydrolase_6"/>
    <property type="match status" value="1"/>
</dbReference>
<feature type="domain" description="AB hydrolase-1" evidence="1">
    <location>
        <begin position="5"/>
        <end position="218"/>
    </location>
</feature>
<accession>A0ABN1IYA7</accession>
<dbReference type="Gene3D" id="3.40.50.1820">
    <property type="entry name" value="alpha/beta hydrolase"/>
    <property type="match status" value="1"/>
</dbReference>
<dbReference type="InterPro" id="IPR000073">
    <property type="entry name" value="AB_hydrolase_1"/>
</dbReference>
<reference evidence="2 3" key="1">
    <citation type="journal article" date="2019" name="Int. J. Syst. Evol. Microbiol.">
        <title>The Global Catalogue of Microorganisms (GCM) 10K type strain sequencing project: providing services to taxonomists for standard genome sequencing and annotation.</title>
        <authorList>
            <consortium name="The Broad Institute Genomics Platform"/>
            <consortium name="The Broad Institute Genome Sequencing Center for Infectious Disease"/>
            <person name="Wu L."/>
            <person name="Ma J."/>
        </authorList>
    </citation>
    <scope>NUCLEOTIDE SEQUENCE [LARGE SCALE GENOMIC DNA]</scope>
    <source>
        <strain evidence="2 3">JCM 15421</strain>
    </source>
</reference>
<dbReference type="PANTHER" id="PTHR43689">
    <property type="entry name" value="HYDROLASE"/>
    <property type="match status" value="1"/>
</dbReference>
<evidence type="ECO:0000313" key="2">
    <source>
        <dbReference type="EMBL" id="GAA0723895.1"/>
    </source>
</evidence>
<dbReference type="EMBL" id="BAAAEU010000027">
    <property type="protein sequence ID" value="GAA0723895.1"/>
    <property type="molecule type" value="Genomic_DNA"/>
</dbReference>
<name>A0ABN1IYA7_9GAMM</name>
<evidence type="ECO:0000259" key="1">
    <source>
        <dbReference type="Pfam" id="PF12697"/>
    </source>
</evidence>
<dbReference type="InterPro" id="IPR029058">
    <property type="entry name" value="AB_hydrolase_fold"/>
</dbReference>
<evidence type="ECO:0000313" key="3">
    <source>
        <dbReference type="Proteomes" id="UP001501523"/>
    </source>
</evidence>
<comment type="caution">
    <text evidence="2">The sequence shown here is derived from an EMBL/GenBank/DDBJ whole genome shotgun (WGS) entry which is preliminary data.</text>
</comment>
<keyword evidence="3" id="KW-1185">Reference proteome</keyword>